<dbReference type="Proteomes" id="UP000275385">
    <property type="component" value="Unassembled WGS sequence"/>
</dbReference>
<proteinExistence type="predicted"/>
<evidence type="ECO:0000256" key="1">
    <source>
        <dbReference type="SAM" id="MobiDB-lite"/>
    </source>
</evidence>
<dbReference type="EMBL" id="QVQW01000125">
    <property type="protein sequence ID" value="RKU40030.1"/>
    <property type="molecule type" value="Genomic_DNA"/>
</dbReference>
<sequence length="187" mass="20641">MPYCSVPCSKAHKENHPPDTLPSTAPSQVTSNLPTRSSPPDPFSILLDHEADFRKLFERYPSLPSTLARIQRTTLPPADQPSTTTPGGLPWKLGPEHLPGGQKKQAEPWTRQVGLRNGAKALRQARMDPGEEGDGVREYCVLVTYLLDKAKEQRAGKQARDVTATVRAEVVAEEAEVIRGLLQQERD</sequence>
<dbReference type="STRING" id="177199.A0A420XWW0"/>
<evidence type="ECO:0000313" key="2">
    <source>
        <dbReference type="EMBL" id="RKU40030.1"/>
    </source>
</evidence>
<dbReference type="AlphaFoldDB" id="A0A420XWW0"/>
<organism evidence="2 3">
    <name type="scientific">Coniochaeta pulveracea</name>
    <dbReference type="NCBI Taxonomy" id="177199"/>
    <lineage>
        <taxon>Eukaryota</taxon>
        <taxon>Fungi</taxon>
        <taxon>Dikarya</taxon>
        <taxon>Ascomycota</taxon>
        <taxon>Pezizomycotina</taxon>
        <taxon>Sordariomycetes</taxon>
        <taxon>Sordariomycetidae</taxon>
        <taxon>Coniochaetales</taxon>
        <taxon>Coniochaetaceae</taxon>
        <taxon>Coniochaeta</taxon>
    </lineage>
</organism>
<comment type="caution">
    <text evidence="2">The sequence shown here is derived from an EMBL/GenBank/DDBJ whole genome shotgun (WGS) entry which is preliminary data.</text>
</comment>
<feature type="compositionally biased region" description="Polar residues" evidence="1">
    <location>
        <begin position="21"/>
        <end position="36"/>
    </location>
</feature>
<accession>A0A420XWW0</accession>
<protein>
    <recommendedName>
        <fullName evidence="4">HIT-type domain-containing protein</fullName>
    </recommendedName>
</protein>
<gene>
    <name evidence="2" type="ORF">DL546_001281</name>
</gene>
<feature type="region of interest" description="Disordered" evidence="1">
    <location>
        <begin position="73"/>
        <end position="107"/>
    </location>
</feature>
<evidence type="ECO:0008006" key="4">
    <source>
        <dbReference type="Google" id="ProtNLM"/>
    </source>
</evidence>
<name>A0A420XWW0_9PEZI</name>
<reference evidence="2 3" key="1">
    <citation type="submission" date="2018-08" db="EMBL/GenBank/DDBJ databases">
        <title>Draft genome of the lignicolous fungus Coniochaeta pulveracea.</title>
        <authorList>
            <person name="Borstlap C.J."/>
            <person name="De Witt R.N."/>
            <person name="Botha A."/>
            <person name="Volschenk H."/>
        </authorList>
    </citation>
    <scope>NUCLEOTIDE SEQUENCE [LARGE SCALE GENOMIC DNA]</scope>
    <source>
        <strain evidence="2 3">CAB683</strain>
    </source>
</reference>
<evidence type="ECO:0000313" key="3">
    <source>
        <dbReference type="Proteomes" id="UP000275385"/>
    </source>
</evidence>
<feature type="region of interest" description="Disordered" evidence="1">
    <location>
        <begin position="1"/>
        <end position="42"/>
    </location>
</feature>
<keyword evidence="3" id="KW-1185">Reference proteome</keyword>
<dbReference type="OrthoDB" id="18412at2759"/>